<dbReference type="InterPro" id="IPR008979">
    <property type="entry name" value="Galactose-bd-like_sf"/>
</dbReference>
<proteinExistence type="predicted"/>
<organism evidence="1 2">
    <name type="scientific">Astathelohania contejeani</name>
    <dbReference type="NCBI Taxonomy" id="164912"/>
    <lineage>
        <taxon>Eukaryota</taxon>
        <taxon>Fungi</taxon>
        <taxon>Fungi incertae sedis</taxon>
        <taxon>Microsporidia</taxon>
        <taxon>Astathelohaniidae</taxon>
        <taxon>Astathelohania</taxon>
    </lineage>
</organism>
<dbReference type="SUPFAM" id="SSF49785">
    <property type="entry name" value="Galactose-binding domain-like"/>
    <property type="match status" value="1"/>
</dbReference>
<gene>
    <name evidence="1" type="primary">NR2C2AP</name>
    <name evidence="1" type="ORF">TCON_1528</name>
</gene>
<protein>
    <submittedName>
        <fullName evidence="1">Nuclear receptor 2C2-associated protein</fullName>
    </submittedName>
</protein>
<dbReference type="Proteomes" id="UP001516464">
    <property type="component" value="Unassembled WGS sequence"/>
</dbReference>
<keyword evidence="2" id="KW-1185">Reference proteome</keyword>
<evidence type="ECO:0000313" key="2">
    <source>
        <dbReference type="Proteomes" id="UP001516464"/>
    </source>
</evidence>
<evidence type="ECO:0000313" key="1">
    <source>
        <dbReference type="EMBL" id="KAF7683256.1"/>
    </source>
</evidence>
<name>A0ABQ7HYJ4_9MICR</name>
<reference evidence="1 2" key="1">
    <citation type="submission" date="2019-01" db="EMBL/GenBank/DDBJ databases">
        <title>Genomes sequencing and comparative genomics of infectious freshwater microsporidia, Cucumispora dikerogammari and Thelohania contejeani.</title>
        <authorList>
            <person name="Cormier A."/>
            <person name="Giraud I."/>
            <person name="Wattier R."/>
            <person name="Teixeira M."/>
            <person name="Grandjean F."/>
            <person name="Rigaud T."/>
            <person name="Cordaux R."/>
        </authorList>
    </citation>
    <scope>NUCLEOTIDE SEQUENCE [LARGE SCALE GENOMIC DNA]</scope>
    <source>
        <strain evidence="1">T1</strain>
        <tissue evidence="1">Spores</tissue>
    </source>
</reference>
<keyword evidence="1" id="KW-0675">Receptor</keyword>
<dbReference type="EMBL" id="SBIQ01000108">
    <property type="protein sequence ID" value="KAF7683256.1"/>
    <property type="molecule type" value="Genomic_DNA"/>
</dbReference>
<comment type="caution">
    <text evidence="1">The sequence shown here is derived from an EMBL/GenBank/DDBJ whole genome shotgun (WGS) entry which is preliminary data.</text>
</comment>
<sequence>MQPIEIFVSSAESTKMNLFDKKEDTCWFSGHGSPQFIKLKFHTKIFINEIKLSYQLGFHCKKGKVKINNSIIHDLNLEFDKNIQVIHIFLNVDSIEVIFEESYDIHGRICIYNFEIKES</sequence>
<accession>A0ABQ7HYJ4</accession>